<dbReference type="InParanoid" id="B3MFR2"/>
<dbReference type="InterPro" id="IPR042185">
    <property type="entry name" value="Serpin_sf_2"/>
</dbReference>
<feature type="domain" description="Serpin" evidence="4">
    <location>
        <begin position="1"/>
        <end position="347"/>
    </location>
</feature>
<evidence type="ECO:0000256" key="1">
    <source>
        <dbReference type="ARBA" id="ARBA00022690"/>
    </source>
</evidence>
<gene>
    <name evidence="5" type="primary">Dana\GF11256</name>
    <name evidence="5" type="synonym">dana_GLEANR_11326</name>
    <name evidence="5" type="ORF">GF11256</name>
</gene>
<comment type="similarity">
    <text evidence="3">Belongs to the serpin family.</text>
</comment>
<evidence type="ECO:0000256" key="2">
    <source>
        <dbReference type="ARBA" id="ARBA00022900"/>
    </source>
</evidence>
<dbReference type="InterPro" id="IPR042178">
    <property type="entry name" value="Serpin_sf_1"/>
</dbReference>
<dbReference type="SUPFAM" id="SSF56574">
    <property type="entry name" value="Serpins"/>
    <property type="match status" value="1"/>
</dbReference>
<protein>
    <recommendedName>
        <fullName evidence="4">Serpin domain-containing protein</fullName>
    </recommendedName>
</protein>
<organism evidence="5 6">
    <name type="scientific">Drosophila ananassae</name>
    <name type="common">Fruit fly</name>
    <dbReference type="NCBI Taxonomy" id="7217"/>
    <lineage>
        <taxon>Eukaryota</taxon>
        <taxon>Metazoa</taxon>
        <taxon>Ecdysozoa</taxon>
        <taxon>Arthropoda</taxon>
        <taxon>Hexapoda</taxon>
        <taxon>Insecta</taxon>
        <taxon>Pterygota</taxon>
        <taxon>Neoptera</taxon>
        <taxon>Endopterygota</taxon>
        <taxon>Diptera</taxon>
        <taxon>Brachycera</taxon>
        <taxon>Muscomorpha</taxon>
        <taxon>Ephydroidea</taxon>
        <taxon>Drosophilidae</taxon>
        <taxon>Drosophila</taxon>
        <taxon>Sophophora</taxon>
    </lineage>
</organism>
<evidence type="ECO:0000259" key="4">
    <source>
        <dbReference type="SMART" id="SM00093"/>
    </source>
</evidence>
<sequence length="349" mass="39535">MSRTLYYYNNINMIVCPAAVEEILMQLYLGASGTSEKELKAVLGHTDANQTAFMESYRSSQSRIAADNPQYRSISRLYTAKSIKIQPQYQKLSQQFFNITADNTLSAQNVKTINQWISSETNGKIRELLDPLEFMADSSKLLWVNANTFQGNWIGLKGTVQENFFVPLTERHVPTSMVILEGDYSYVFQKKLNAYVVIIPLANSTMSLALIVPKSFKGIYKVEDNIQHLDLNASHVKHVKITVPRFKIHYSQDMTQALIDVGVSHIFTHVDLDNLTKTKEKLHIDSILQSTYIEVNDKGVSAGSTTDNFHMDRAPSKAVKMLKVNRPFLFAIVKDKKIYFFGRFAGPDA</sequence>
<name>B3MFR2_DROAN</name>
<dbReference type="HOGENOM" id="CLU_023330_0_1_1"/>
<evidence type="ECO:0000313" key="5">
    <source>
        <dbReference type="EMBL" id="EDV37752.2"/>
    </source>
</evidence>
<dbReference type="GO" id="GO:0005615">
    <property type="term" value="C:extracellular space"/>
    <property type="evidence" value="ECO:0007669"/>
    <property type="project" value="InterPro"/>
</dbReference>
<keyword evidence="2" id="KW-0722">Serine protease inhibitor</keyword>
<dbReference type="Proteomes" id="UP000007801">
    <property type="component" value="Unassembled WGS sequence"/>
</dbReference>
<dbReference type="Pfam" id="PF00079">
    <property type="entry name" value="Serpin"/>
    <property type="match status" value="1"/>
</dbReference>
<dbReference type="InterPro" id="IPR023795">
    <property type="entry name" value="Serpin_CS"/>
</dbReference>
<dbReference type="PANTHER" id="PTHR11461">
    <property type="entry name" value="SERINE PROTEASE INHIBITOR, SERPIN"/>
    <property type="match status" value="1"/>
</dbReference>
<dbReference type="InterPro" id="IPR036186">
    <property type="entry name" value="Serpin_sf"/>
</dbReference>
<dbReference type="GO" id="GO:0004867">
    <property type="term" value="F:serine-type endopeptidase inhibitor activity"/>
    <property type="evidence" value="ECO:0007669"/>
    <property type="project" value="UniProtKB-KW"/>
</dbReference>
<evidence type="ECO:0000313" key="6">
    <source>
        <dbReference type="Proteomes" id="UP000007801"/>
    </source>
</evidence>
<dbReference type="Gene3D" id="3.30.497.10">
    <property type="entry name" value="Antithrombin, subunit I, domain 2"/>
    <property type="match status" value="1"/>
</dbReference>
<dbReference type="SMART" id="SM00093">
    <property type="entry name" value="SERPIN"/>
    <property type="match status" value="1"/>
</dbReference>
<dbReference type="AlphaFoldDB" id="B3MFR2"/>
<evidence type="ECO:0000256" key="3">
    <source>
        <dbReference type="RuleBase" id="RU000411"/>
    </source>
</evidence>
<keyword evidence="6" id="KW-1185">Reference proteome</keyword>
<proteinExistence type="inferred from homology"/>
<dbReference type="InterPro" id="IPR023796">
    <property type="entry name" value="Serpin_dom"/>
</dbReference>
<dbReference type="InterPro" id="IPR000215">
    <property type="entry name" value="Serpin_fam"/>
</dbReference>
<dbReference type="PROSITE" id="PS00284">
    <property type="entry name" value="SERPIN"/>
    <property type="match status" value="1"/>
</dbReference>
<keyword evidence="1" id="KW-0646">Protease inhibitor</keyword>
<dbReference type="PANTHER" id="PTHR11461:SF372">
    <property type="entry name" value="ACCESSORY GLAND PROTEIN ACP76A-RELATED"/>
    <property type="match status" value="1"/>
</dbReference>
<dbReference type="EMBL" id="CH902619">
    <property type="protein sequence ID" value="EDV37752.2"/>
    <property type="molecule type" value="Genomic_DNA"/>
</dbReference>
<dbReference type="eggNOG" id="KOG2392">
    <property type="taxonomic scope" value="Eukaryota"/>
</dbReference>
<dbReference type="OrthoDB" id="671595at2759"/>
<reference evidence="5 6" key="1">
    <citation type="journal article" date="2007" name="Nature">
        <title>Evolution of genes and genomes on the Drosophila phylogeny.</title>
        <authorList>
            <consortium name="Drosophila 12 Genomes Consortium"/>
            <person name="Clark A.G."/>
            <person name="Eisen M.B."/>
            <person name="Smith D.R."/>
            <person name="Bergman C.M."/>
            <person name="Oliver B."/>
            <person name="Markow T.A."/>
            <person name="Kaufman T.C."/>
            <person name="Kellis M."/>
            <person name="Gelbart W."/>
            <person name="Iyer V.N."/>
            <person name="Pollard D.A."/>
            <person name="Sackton T.B."/>
            <person name="Larracuente A.M."/>
            <person name="Singh N.D."/>
            <person name="Abad J.P."/>
            <person name="Abt D.N."/>
            <person name="Adryan B."/>
            <person name="Aguade M."/>
            <person name="Akashi H."/>
            <person name="Anderson W.W."/>
            <person name="Aquadro C.F."/>
            <person name="Ardell D.H."/>
            <person name="Arguello R."/>
            <person name="Artieri C.G."/>
            <person name="Barbash D.A."/>
            <person name="Barker D."/>
            <person name="Barsanti P."/>
            <person name="Batterham P."/>
            <person name="Batzoglou S."/>
            <person name="Begun D."/>
            <person name="Bhutkar A."/>
            <person name="Blanco E."/>
            <person name="Bosak S.A."/>
            <person name="Bradley R.K."/>
            <person name="Brand A.D."/>
            <person name="Brent M.R."/>
            <person name="Brooks A.N."/>
            <person name="Brown R.H."/>
            <person name="Butlin R.K."/>
            <person name="Caggese C."/>
            <person name="Calvi B.R."/>
            <person name="Bernardo de Carvalho A."/>
            <person name="Caspi A."/>
            <person name="Castrezana S."/>
            <person name="Celniker S.E."/>
            <person name="Chang J.L."/>
            <person name="Chapple C."/>
            <person name="Chatterji S."/>
            <person name="Chinwalla A."/>
            <person name="Civetta A."/>
            <person name="Clifton S.W."/>
            <person name="Comeron J.M."/>
            <person name="Costello J.C."/>
            <person name="Coyne J.A."/>
            <person name="Daub J."/>
            <person name="David R.G."/>
            <person name="Delcher A.L."/>
            <person name="Delehaunty K."/>
            <person name="Do C.B."/>
            <person name="Ebling H."/>
            <person name="Edwards K."/>
            <person name="Eickbush T."/>
            <person name="Evans J.D."/>
            <person name="Filipski A."/>
            <person name="Findeiss S."/>
            <person name="Freyhult E."/>
            <person name="Fulton L."/>
            <person name="Fulton R."/>
            <person name="Garcia A.C."/>
            <person name="Gardiner A."/>
            <person name="Garfield D.A."/>
            <person name="Garvin B.E."/>
            <person name="Gibson G."/>
            <person name="Gilbert D."/>
            <person name="Gnerre S."/>
            <person name="Godfrey J."/>
            <person name="Good R."/>
            <person name="Gotea V."/>
            <person name="Gravely B."/>
            <person name="Greenberg A.J."/>
            <person name="Griffiths-Jones S."/>
            <person name="Gross S."/>
            <person name="Guigo R."/>
            <person name="Gustafson E.A."/>
            <person name="Haerty W."/>
            <person name="Hahn M.W."/>
            <person name="Halligan D.L."/>
            <person name="Halpern A.L."/>
            <person name="Halter G.M."/>
            <person name="Han M.V."/>
            <person name="Heger A."/>
            <person name="Hillier L."/>
            <person name="Hinrichs A.S."/>
            <person name="Holmes I."/>
            <person name="Hoskins R.A."/>
            <person name="Hubisz M.J."/>
            <person name="Hultmark D."/>
            <person name="Huntley M.A."/>
            <person name="Jaffe D.B."/>
            <person name="Jagadeeshan S."/>
            <person name="Jeck W.R."/>
            <person name="Johnson J."/>
            <person name="Jones C.D."/>
            <person name="Jordan W.C."/>
            <person name="Karpen G.H."/>
            <person name="Kataoka E."/>
            <person name="Keightley P.D."/>
            <person name="Kheradpour P."/>
            <person name="Kirkness E.F."/>
            <person name="Koerich L.B."/>
            <person name="Kristiansen K."/>
            <person name="Kudrna D."/>
            <person name="Kulathinal R.J."/>
            <person name="Kumar S."/>
            <person name="Kwok R."/>
            <person name="Lander E."/>
            <person name="Langley C.H."/>
            <person name="Lapoint R."/>
            <person name="Lazzaro B.P."/>
            <person name="Lee S.J."/>
            <person name="Levesque L."/>
            <person name="Li R."/>
            <person name="Lin C.F."/>
            <person name="Lin M.F."/>
            <person name="Lindblad-Toh K."/>
            <person name="Llopart A."/>
            <person name="Long M."/>
            <person name="Low L."/>
            <person name="Lozovsky E."/>
            <person name="Lu J."/>
            <person name="Luo M."/>
            <person name="Machado C.A."/>
            <person name="Makalowski W."/>
            <person name="Marzo M."/>
            <person name="Matsuda M."/>
            <person name="Matzkin L."/>
            <person name="McAllister B."/>
            <person name="McBride C.S."/>
            <person name="McKernan B."/>
            <person name="McKernan K."/>
            <person name="Mendez-Lago M."/>
            <person name="Minx P."/>
            <person name="Mollenhauer M.U."/>
            <person name="Montooth K."/>
            <person name="Mount S.M."/>
            <person name="Mu X."/>
            <person name="Myers E."/>
            <person name="Negre B."/>
            <person name="Newfeld S."/>
            <person name="Nielsen R."/>
            <person name="Noor M.A."/>
            <person name="O'Grady P."/>
            <person name="Pachter L."/>
            <person name="Papaceit M."/>
            <person name="Parisi M.J."/>
            <person name="Parisi M."/>
            <person name="Parts L."/>
            <person name="Pedersen J.S."/>
            <person name="Pesole G."/>
            <person name="Phillippy A.M."/>
            <person name="Ponting C.P."/>
            <person name="Pop M."/>
            <person name="Porcelli D."/>
            <person name="Powell J.R."/>
            <person name="Prohaska S."/>
            <person name="Pruitt K."/>
            <person name="Puig M."/>
            <person name="Quesneville H."/>
            <person name="Ram K.R."/>
            <person name="Rand D."/>
            <person name="Rasmussen M.D."/>
            <person name="Reed L.K."/>
            <person name="Reenan R."/>
            <person name="Reily A."/>
            <person name="Remington K.A."/>
            <person name="Rieger T.T."/>
            <person name="Ritchie M.G."/>
            <person name="Robin C."/>
            <person name="Rogers Y.H."/>
            <person name="Rohde C."/>
            <person name="Rozas J."/>
            <person name="Rubenfield M.J."/>
            <person name="Ruiz A."/>
            <person name="Russo S."/>
            <person name="Salzberg S.L."/>
            <person name="Sanchez-Gracia A."/>
            <person name="Saranga D.J."/>
            <person name="Sato H."/>
            <person name="Schaeffer S.W."/>
            <person name="Schatz M.C."/>
            <person name="Schlenke T."/>
            <person name="Schwartz R."/>
            <person name="Segarra C."/>
            <person name="Singh R.S."/>
            <person name="Sirot L."/>
            <person name="Sirota M."/>
            <person name="Sisneros N.B."/>
            <person name="Smith C.D."/>
            <person name="Smith T.F."/>
            <person name="Spieth J."/>
            <person name="Stage D.E."/>
            <person name="Stark A."/>
            <person name="Stephan W."/>
            <person name="Strausberg R.L."/>
            <person name="Strempel S."/>
            <person name="Sturgill D."/>
            <person name="Sutton G."/>
            <person name="Sutton G.G."/>
            <person name="Tao W."/>
            <person name="Teichmann S."/>
            <person name="Tobari Y.N."/>
            <person name="Tomimura Y."/>
            <person name="Tsolas J.M."/>
            <person name="Valente V.L."/>
            <person name="Venter E."/>
            <person name="Venter J.C."/>
            <person name="Vicario S."/>
            <person name="Vieira F.G."/>
            <person name="Vilella A.J."/>
            <person name="Villasante A."/>
            <person name="Walenz B."/>
            <person name="Wang J."/>
            <person name="Wasserman M."/>
            <person name="Watts T."/>
            <person name="Wilson D."/>
            <person name="Wilson R.K."/>
            <person name="Wing R.A."/>
            <person name="Wolfner M.F."/>
            <person name="Wong A."/>
            <person name="Wong G.K."/>
            <person name="Wu C.I."/>
            <person name="Wu G."/>
            <person name="Yamamoto D."/>
            <person name="Yang H.P."/>
            <person name="Yang S.P."/>
            <person name="Yorke J.A."/>
            <person name="Yoshida K."/>
            <person name="Zdobnov E."/>
            <person name="Zhang P."/>
            <person name="Zhang Y."/>
            <person name="Zimin A.V."/>
            <person name="Baldwin J."/>
            <person name="Abdouelleil A."/>
            <person name="Abdulkadir J."/>
            <person name="Abebe A."/>
            <person name="Abera B."/>
            <person name="Abreu J."/>
            <person name="Acer S.C."/>
            <person name="Aftuck L."/>
            <person name="Alexander A."/>
            <person name="An P."/>
            <person name="Anderson E."/>
            <person name="Anderson S."/>
            <person name="Arachi H."/>
            <person name="Azer M."/>
            <person name="Bachantsang P."/>
            <person name="Barry A."/>
            <person name="Bayul T."/>
            <person name="Berlin A."/>
            <person name="Bessette D."/>
            <person name="Bloom T."/>
            <person name="Blye J."/>
            <person name="Boguslavskiy L."/>
            <person name="Bonnet C."/>
            <person name="Boukhgalter B."/>
            <person name="Bourzgui I."/>
            <person name="Brown A."/>
            <person name="Cahill P."/>
            <person name="Channer S."/>
            <person name="Cheshatsang Y."/>
            <person name="Chuda L."/>
            <person name="Citroen M."/>
            <person name="Collymore A."/>
            <person name="Cooke P."/>
            <person name="Costello M."/>
            <person name="D'Aco K."/>
            <person name="Daza R."/>
            <person name="De Haan G."/>
            <person name="DeGray S."/>
            <person name="DeMaso C."/>
            <person name="Dhargay N."/>
            <person name="Dooley K."/>
            <person name="Dooley E."/>
            <person name="Doricent M."/>
            <person name="Dorje P."/>
            <person name="Dorjee K."/>
            <person name="Dupes A."/>
            <person name="Elong R."/>
            <person name="Falk J."/>
            <person name="Farina A."/>
            <person name="Faro S."/>
            <person name="Ferguson D."/>
            <person name="Fisher S."/>
            <person name="Foley C.D."/>
            <person name="Franke A."/>
            <person name="Friedrich D."/>
            <person name="Gadbois L."/>
            <person name="Gearin G."/>
            <person name="Gearin C.R."/>
            <person name="Giannoukos G."/>
            <person name="Goode T."/>
            <person name="Graham J."/>
            <person name="Grandbois E."/>
            <person name="Grewal S."/>
            <person name="Gyaltsen K."/>
            <person name="Hafez N."/>
            <person name="Hagos B."/>
            <person name="Hall J."/>
            <person name="Henson C."/>
            <person name="Hollinger A."/>
            <person name="Honan T."/>
            <person name="Huard M.D."/>
            <person name="Hughes L."/>
            <person name="Hurhula B."/>
            <person name="Husby M.E."/>
            <person name="Kamat A."/>
            <person name="Kanga B."/>
            <person name="Kashin S."/>
            <person name="Khazanovich D."/>
            <person name="Kisner P."/>
            <person name="Lance K."/>
            <person name="Lara M."/>
            <person name="Lee W."/>
            <person name="Lennon N."/>
            <person name="Letendre F."/>
            <person name="LeVine R."/>
            <person name="Lipovsky A."/>
            <person name="Liu X."/>
            <person name="Liu J."/>
            <person name="Liu S."/>
            <person name="Lokyitsang T."/>
            <person name="Lokyitsang Y."/>
            <person name="Lubonja R."/>
            <person name="Lui A."/>
            <person name="MacDonald P."/>
            <person name="Magnisalis V."/>
            <person name="Maru K."/>
            <person name="Matthews C."/>
            <person name="McCusker W."/>
            <person name="McDonough S."/>
            <person name="Mehta T."/>
            <person name="Meldrim J."/>
            <person name="Meneus L."/>
            <person name="Mihai O."/>
            <person name="Mihalev A."/>
            <person name="Mihova T."/>
            <person name="Mittelman R."/>
            <person name="Mlenga V."/>
            <person name="Montmayeur A."/>
            <person name="Mulrain L."/>
            <person name="Navidi A."/>
            <person name="Naylor J."/>
            <person name="Negash T."/>
            <person name="Nguyen T."/>
            <person name="Nguyen N."/>
            <person name="Nicol R."/>
            <person name="Norbu C."/>
            <person name="Norbu N."/>
            <person name="Novod N."/>
            <person name="O'Neill B."/>
            <person name="Osman S."/>
            <person name="Markiewicz E."/>
            <person name="Oyono O.L."/>
            <person name="Patti C."/>
            <person name="Phunkhang P."/>
            <person name="Pierre F."/>
            <person name="Priest M."/>
            <person name="Raghuraman S."/>
            <person name="Rege F."/>
            <person name="Reyes R."/>
            <person name="Rise C."/>
            <person name="Rogov P."/>
            <person name="Ross K."/>
            <person name="Ryan E."/>
            <person name="Settipalli S."/>
            <person name="Shea T."/>
            <person name="Sherpa N."/>
            <person name="Shi L."/>
            <person name="Shih D."/>
            <person name="Sparrow T."/>
            <person name="Spaulding J."/>
            <person name="Stalker J."/>
            <person name="Stange-Thomann N."/>
            <person name="Stavropoulos S."/>
            <person name="Stone C."/>
            <person name="Strader C."/>
            <person name="Tesfaye S."/>
            <person name="Thomson T."/>
            <person name="Thoulutsang Y."/>
            <person name="Thoulutsang D."/>
            <person name="Topham K."/>
            <person name="Topping I."/>
            <person name="Tsamla T."/>
            <person name="Vassiliev H."/>
            <person name="Vo A."/>
            <person name="Wangchuk T."/>
            <person name="Wangdi T."/>
            <person name="Weiand M."/>
            <person name="Wilkinson J."/>
            <person name="Wilson A."/>
            <person name="Yadav S."/>
            <person name="Young G."/>
            <person name="Yu Q."/>
            <person name="Zembek L."/>
            <person name="Zhong D."/>
            <person name="Zimmer A."/>
            <person name="Zwirko Z."/>
            <person name="Jaffe D.B."/>
            <person name="Alvarez P."/>
            <person name="Brockman W."/>
            <person name="Butler J."/>
            <person name="Chin C."/>
            <person name="Gnerre S."/>
            <person name="Grabherr M."/>
            <person name="Kleber M."/>
            <person name="Mauceli E."/>
            <person name="MacCallum I."/>
        </authorList>
    </citation>
    <scope>NUCLEOTIDE SEQUENCE [LARGE SCALE GENOMIC DNA]</scope>
    <source>
        <strain evidence="6">Tucson 14024-0371.13</strain>
    </source>
</reference>
<dbReference type="Gene3D" id="2.30.39.10">
    <property type="entry name" value="Alpha-1-antitrypsin, domain 1"/>
    <property type="match status" value="1"/>
</dbReference>
<dbReference type="SMR" id="B3MFR2"/>
<accession>B3MFR2</accession>